<evidence type="ECO:0000256" key="10">
    <source>
        <dbReference type="SAM" id="Phobius"/>
    </source>
</evidence>
<feature type="transmembrane region" description="Helical" evidence="10">
    <location>
        <begin position="12"/>
        <end position="30"/>
    </location>
</feature>
<dbReference type="Pfam" id="PF01569">
    <property type="entry name" value="PAP2"/>
    <property type="match status" value="1"/>
</dbReference>
<feature type="transmembrane region" description="Helical" evidence="10">
    <location>
        <begin position="163"/>
        <end position="184"/>
    </location>
</feature>
<feature type="transmembrane region" description="Helical" evidence="10">
    <location>
        <begin position="190"/>
        <end position="210"/>
    </location>
</feature>
<keyword evidence="6 10" id="KW-1133">Transmembrane helix</keyword>
<reference evidence="12 13" key="1">
    <citation type="submission" date="2021-02" db="EMBL/GenBank/DDBJ databases">
        <title>Lysobacter arenosi sp. nov., isolated from soil of gangwondo yeongwol, south Korea.</title>
        <authorList>
            <person name="Kim K.R."/>
            <person name="Kim K.H."/>
            <person name="Jeon C.O."/>
        </authorList>
    </citation>
    <scope>NUCLEOTIDE SEQUENCE [LARGE SCALE GENOMIC DNA]</scope>
    <source>
        <strain evidence="12 13">R7</strain>
    </source>
</reference>
<dbReference type="PANTHER" id="PTHR14969:SF62">
    <property type="entry name" value="DECAPRENYLPHOSPHORYL-5-PHOSPHORIBOSE PHOSPHATASE RV3807C-RELATED"/>
    <property type="match status" value="1"/>
</dbReference>
<dbReference type="InterPro" id="IPR000326">
    <property type="entry name" value="PAP2/HPO"/>
</dbReference>
<evidence type="ECO:0000256" key="6">
    <source>
        <dbReference type="ARBA" id="ARBA00022989"/>
    </source>
</evidence>
<evidence type="ECO:0000313" key="12">
    <source>
        <dbReference type="EMBL" id="QSX76661.1"/>
    </source>
</evidence>
<keyword evidence="13" id="KW-1185">Reference proteome</keyword>
<comment type="subcellular location">
    <subcellularLocation>
        <location evidence="1">Cell membrane</location>
        <topology evidence="1">Multi-pass membrane protein</topology>
    </subcellularLocation>
</comment>
<feature type="transmembrane region" description="Helical" evidence="10">
    <location>
        <begin position="97"/>
        <end position="117"/>
    </location>
</feature>
<dbReference type="SMART" id="SM00014">
    <property type="entry name" value="acidPPc"/>
    <property type="match status" value="1"/>
</dbReference>
<evidence type="ECO:0000256" key="3">
    <source>
        <dbReference type="ARBA" id="ARBA00022475"/>
    </source>
</evidence>
<keyword evidence="4 10" id="KW-0812">Transmembrane</keyword>
<dbReference type="Proteomes" id="UP000663400">
    <property type="component" value="Chromosome"/>
</dbReference>
<dbReference type="SUPFAM" id="SSF48317">
    <property type="entry name" value="Acid phosphatase/Vanadium-dependent haloperoxidase"/>
    <property type="match status" value="1"/>
</dbReference>
<keyword evidence="5" id="KW-0378">Hydrolase</keyword>
<accession>A0ABX7RII8</accession>
<name>A0ABX7RII8_9GAMM</name>
<proteinExistence type="predicted"/>
<dbReference type="CDD" id="cd03392">
    <property type="entry name" value="PAP2_like_2"/>
    <property type="match status" value="1"/>
</dbReference>
<dbReference type="PANTHER" id="PTHR14969">
    <property type="entry name" value="SPHINGOSINE-1-PHOSPHATE PHOSPHOHYDROLASE"/>
    <property type="match status" value="1"/>
</dbReference>
<keyword evidence="3" id="KW-1003">Cell membrane</keyword>
<dbReference type="Gene3D" id="1.20.144.10">
    <property type="entry name" value="Phosphatidic acid phosphatase type 2/haloperoxidase"/>
    <property type="match status" value="2"/>
</dbReference>
<feature type="transmembrane region" description="Helical" evidence="10">
    <location>
        <begin position="137"/>
        <end position="156"/>
    </location>
</feature>
<feature type="domain" description="Phosphatidic acid phosphatase type 2/haloperoxidase" evidence="11">
    <location>
        <begin position="96"/>
        <end position="205"/>
    </location>
</feature>
<evidence type="ECO:0000256" key="1">
    <source>
        <dbReference type="ARBA" id="ARBA00004651"/>
    </source>
</evidence>
<evidence type="ECO:0000313" key="13">
    <source>
        <dbReference type="Proteomes" id="UP000663400"/>
    </source>
</evidence>
<gene>
    <name evidence="12" type="ORF">HIV01_002205</name>
</gene>
<comment type="catalytic activity">
    <reaction evidence="9">
        <text>di-trans,octa-cis-undecaprenyl diphosphate + H2O = di-trans,octa-cis-undecaprenyl phosphate + phosphate + H(+)</text>
        <dbReference type="Rhea" id="RHEA:28094"/>
        <dbReference type="ChEBI" id="CHEBI:15377"/>
        <dbReference type="ChEBI" id="CHEBI:15378"/>
        <dbReference type="ChEBI" id="CHEBI:43474"/>
        <dbReference type="ChEBI" id="CHEBI:58405"/>
        <dbReference type="ChEBI" id="CHEBI:60392"/>
        <dbReference type="EC" id="3.6.1.27"/>
    </reaction>
</comment>
<dbReference type="EC" id="3.6.1.27" evidence="2"/>
<evidence type="ECO:0000256" key="8">
    <source>
        <dbReference type="ARBA" id="ARBA00032707"/>
    </source>
</evidence>
<protein>
    <recommendedName>
        <fullName evidence="2">undecaprenyl-diphosphate phosphatase</fullName>
        <ecNumber evidence="2">3.6.1.27</ecNumber>
    </recommendedName>
    <alternativeName>
        <fullName evidence="8">Undecaprenyl pyrophosphate phosphatase</fullName>
    </alternativeName>
</protein>
<feature type="transmembrane region" description="Helical" evidence="10">
    <location>
        <begin position="70"/>
        <end position="90"/>
    </location>
</feature>
<dbReference type="EMBL" id="CP071517">
    <property type="protein sequence ID" value="QSX76661.1"/>
    <property type="molecule type" value="Genomic_DNA"/>
</dbReference>
<evidence type="ECO:0000256" key="2">
    <source>
        <dbReference type="ARBA" id="ARBA00012374"/>
    </source>
</evidence>
<evidence type="ECO:0000256" key="7">
    <source>
        <dbReference type="ARBA" id="ARBA00023136"/>
    </source>
</evidence>
<evidence type="ECO:0000259" key="11">
    <source>
        <dbReference type="SMART" id="SM00014"/>
    </source>
</evidence>
<evidence type="ECO:0000256" key="9">
    <source>
        <dbReference type="ARBA" id="ARBA00047594"/>
    </source>
</evidence>
<evidence type="ECO:0000256" key="4">
    <source>
        <dbReference type="ARBA" id="ARBA00022692"/>
    </source>
</evidence>
<keyword evidence="7 10" id="KW-0472">Membrane</keyword>
<dbReference type="InterPro" id="IPR036938">
    <property type="entry name" value="PAP2/HPO_sf"/>
</dbReference>
<organism evidence="12 13">
    <name type="scientific">Lysobacter arenosi</name>
    <dbReference type="NCBI Taxonomy" id="2795387"/>
    <lineage>
        <taxon>Bacteria</taxon>
        <taxon>Pseudomonadati</taxon>
        <taxon>Pseudomonadota</taxon>
        <taxon>Gammaproteobacteria</taxon>
        <taxon>Lysobacterales</taxon>
        <taxon>Lysobacteraceae</taxon>
        <taxon>Lysobacter</taxon>
    </lineage>
</organism>
<sequence>MRYGAGVLRQYGGRLLLVFIGLLLPLWGFAELADEIHEQEAIVFDEPILHFAHDLARDGFDRFFVLISRIGYLWGVVPFDIALVLVLTLLRRYREATFAAIALGGSALLNIAAKAVFARERPSLWDSIAPEHNFSFPSGHAMGSMTLAWVLVLLAWRTRWRWPMVALMLPFVVLVGLSRVYLGVHYPSDILAGWAAASVWTVAVYLLVYWGGLRPWR</sequence>
<evidence type="ECO:0000256" key="5">
    <source>
        <dbReference type="ARBA" id="ARBA00022801"/>
    </source>
</evidence>